<dbReference type="PANTHER" id="PTHR12317">
    <property type="entry name" value="DIACYLGLYCEROL O-ACYLTRANSFERASE"/>
    <property type="match status" value="1"/>
</dbReference>
<evidence type="ECO:0000256" key="1">
    <source>
        <dbReference type="ARBA" id="ARBA00004477"/>
    </source>
</evidence>
<comment type="caution">
    <text evidence="12">The sequence shown here is derived from an EMBL/GenBank/DDBJ whole genome shotgun (WGS) entry which is preliminary data.</text>
</comment>
<dbReference type="SUPFAM" id="SSF69593">
    <property type="entry name" value="Glycerol-3-phosphate (1)-acyltransferase"/>
    <property type="match status" value="1"/>
</dbReference>
<evidence type="ECO:0000256" key="10">
    <source>
        <dbReference type="ARBA" id="ARBA00023315"/>
    </source>
</evidence>
<evidence type="ECO:0000256" key="11">
    <source>
        <dbReference type="RuleBase" id="RU367023"/>
    </source>
</evidence>
<protein>
    <recommendedName>
        <fullName evidence="11">Acyltransferase</fullName>
        <ecNumber evidence="11">2.3.1.-</ecNumber>
    </recommendedName>
</protein>
<dbReference type="GO" id="GO:0005789">
    <property type="term" value="C:endoplasmic reticulum membrane"/>
    <property type="evidence" value="ECO:0007669"/>
    <property type="project" value="UniProtKB-SubCell"/>
</dbReference>
<evidence type="ECO:0000256" key="2">
    <source>
        <dbReference type="ARBA" id="ARBA00005420"/>
    </source>
</evidence>
<feature type="transmembrane region" description="Helical" evidence="11">
    <location>
        <begin position="29"/>
        <end position="52"/>
    </location>
</feature>
<reference evidence="12" key="1">
    <citation type="journal article" date="2021" name="Proc. Natl. Acad. Sci. U.S.A.">
        <title>Three genomes in the algal genus Volvox reveal the fate of a haploid sex-determining region after a transition to homothallism.</title>
        <authorList>
            <person name="Yamamoto K."/>
            <person name="Hamaji T."/>
            <person name="Kawai-Toyooka H."/>
            <person name="Matsuzaki R."/>
            <person name="Takahashi F."/>
            <person name="Nishimura Y."/>
            <person name="Kawachi M."/>
            <person name="Noguchi H."/>
            <person name="Minakuchi Y."/>
            <person name="Umen J.G."/>
            <person name="Toyoda A."/>
            <person name="Nozaki H."/>
        </authorList>
    </citation>
    <scope>NUCLEOTIDE SEQUENCE</scope>
    <source>
        <strain evidence="12">NIES-3780</strain>
    </source>
</reference>
<feature type="transmembrane region" description="Helical" evidence="11">
    <location>
        <begin position="58"/>
        <end position="79"/>
    </location>
</feature>
<dbReference type="Proteomes" id="UP000747399">
    <property type="component" value="Unassembled WGS sequence"/>
</dbReference>
<dbReference type="CDD" id="cd07987">
    <property type="entry name" value="LPLAT_MGAT-like"/>
    <property type="match status" value="1"/>
</dbReference>
<sequence length="325" mass="37280">MAIDRAPINTRIWSDGMHARFKQGIMSRIVAMITLFIYTGWMHILLALMVLAICRRTWAIIALIGLYTTLLLPPKPVLWGPFCRSRVFRTWREYFSFSYLFEEVLDPSKKYIFAEFPHGVFPMGPLLGATECQSMFPGFQIYGLAANVVFSVPFWRHFIAWLGSVPATTPHFKRVLRQGSVAVIVGGIAEMYMQDDRKEQIMLRDRKGFVRVAVEEGVDGGIVPVYHFGNSRVLDFGPQALSSLSRSMRAALGFLYGIWYLPLPRPRPIYMVVGKPIPVPRVTRDDPQYEEVVNEVHKRVCDALQNMYDKHKTEYGWADRPLVIN</sequence>
<dbReference type="GO" id="GO:0019432">
    <property type="term" value="P:triglyceride biosynthetic process"/>
    <property type="evidence" value="ECO:0007669"/>
    <property type="project" value="TreeGrafter"/>
</dbReference>
<gene>
    <name evidence="12" type="ORF">Vafri_16044</name>
</gene>
<dbReference type="AlphaFoldDB" id="A0A8J4BI00"/>
<keyword evidence="7 11" id="KW-1133">Transmembrane helix</keyword>
<organism evidence="12 13">
    <name type="scientific">Volvox africanus</name>
    <dbReference type="NCBI Taxonomy" id="51714"/>
    <lineage>
        <taxon>Eukaryota</taxon>
        <taxon>Viridiplantae</taxon>
        <taxon>Chlorophyta</taxon>
        <taxon>core chlorophytes</taxon>
        <taxon>Chlorophyceae</taxon>
        <taxon>CS clade</taxon>
        <taxon>Chlamydomonadales</taxon>
        <taxon>Volvocaceae</taxon>
        <taxon>Volvox</taxon>
    </lineage>
</organism>
<keyword evidence="4 11" id="KW-0808">Transferase</keyword>
<evidence type="ECO:0000256" key="8">
    <source>
        <dbReference type="ARBA" id="ARBA00023098"/>
    </source>
</evidence>
<accession>A0A8J4BI00</accession>
<dbReference type="InterPro" id="IPR007130">
    <property type="entry name" value="DAGAT"/>
</dbReference>
<evidence type="ECO:0000256" key="4">
    <source>
        <dbReference type="ARBA" id="ARBA00022679"/>
    </source>
</evidence>
<evidence type="ECO:0000313" key="12">
    <source>
        <dbReference type="EMBL" id="GIL61642.1"/>
    </source>
</evidence>
<comment type="subcellular location">
    <subcellularLocation>
        <location evidence="1 11">Endoplasmic reticulum membrane</location>
        <topology evidence="1 11">Multi-pass membrane protein</topology>
    </subcellularLocation>
</comment>
<evidence type="ECO:0000256" key="7">
    <source>
        <dbReference type="ARBA" id="ARBA00022989"/>
    </source>
</evidence>
<keyword evidence="8" id="KW-0443">Lipid metabolism</keyword>
<keyword evidence="9 11" id="KW-0472">Membrane</keyword>
<dbReference type="Pfam" id="PF03982">
    <property type="entry name" value="DAGAT"/>
    <property type="match status" value="1"/>
</dbReference>
<keyword evidence="6 11" id="KW-0256">Endoplasmic reticulum</keyword>
<evidence type="ECO:0000313" key="13">
    <source>
        <dbReference type="Proteomes" id="UP000747399"/>
    </source>
</evidence>
<evidence type="ECO:0000256" key="9">
    <source>
        <dbReference type="ARBA" id="ARBA00023136"/>
    </source>
</evidence>
<name>A0A8J4BI00_9CHLO</name>
<evidence type="ECO:0000256" key="3">
    <source>
        <dbReference type="ARBA" id="ARBA00022516"/>
    </source>
</evidence>
<dbReference type="EMBL" id="BNCO01000046">
    <property type="protein sequence ID" value="GIL61642.1"/>
    <property type="molecule type" value="Genomic_DNA"/>
</dbReference>
<keyword evidence="10" id="KW-0012">Acyltransferase</keyword>
<evidence type="ECO:0000256" key="5">
    <source>
        <dbReference type="ARBA" id="ARBA00022692"/>
    </source>
</evidence>
<dbReference type="EC" id="2.3.1.-" evidence="11"/>
<proteinExistence type="inferred from homology"/>
<evidence type="ECO:0000256" key="6">
    <source>
        <dbReference type="ARBA" id="ARBA00022824"/>
    </source>
</evidence>
<comment type="similarity">
    <text evidence="2 11">Belongs to the diacylglycerol acyltransferase family.</text>
</comment>
<dbReference type="GO" id="GO:0004144">
    <property type="term" value="F:diacylglycerol O-acyltransferase activity"/>
    <property type="evidence" value="ECO:0007669"/>
    <property type="project" value="UniProtKB-ARBA"/>
</dbReference>
<keyword evidence="3" id="KW-0444">Lipid biosynthesis</keyword>
<dbReference type="PANTHER" id="PTHR12317:SF63">
    <property type="entry name" value="DIACYLGLYCEROL O-ACYLTRANSFERASE 2"/>
    <property type="match status" value="1"/>
</dbReference>
<keyword evidence="5 11" id="KW-0812">Transmembrane</keyword>
<keyword evidence="13" id="KW-1185">Reference proteome</keyword>